<accession>A0ABD2PUC8</accession>
<dbReference type="AlphaFoldDB" id="A0ABD2PUC8"/>
<dbReference type="Pfam" id="PF26189">
    <property type="entry name" value="Ig_NPHP4_2nd"/>
    <property type="match status" value="1"/>
</dbReference>
<reference evidence="2 3" key="1">
    <citation type="submission" date="2024-11" db="EMBL/GenBank/DDBJ databases">
        <title>Adaptive evolution of stress response genes in parasites aligns with host niche diversity.</title>
        <authorList>
            <person name="Hahn C."/>
            <person name="Resl P."/>
        </authorList>
    </citation>
    <scope>NUCLEOTIDE SEQUENCE [LARGE SCALE GENOMIC DNA]</scope>
    <source>
        <strain evidence="2">EGGRZ-B1_66</strain>
        <tissue evidence="2">Body</tissue>
    </source>
</reference>
<dbReference type="PANTHER" id="PTHR31043:SF3">
    <property type="entry name" value="NEPHROCYSTIN-4"/>
    <property type="match status" value="1"/>
</dbReference>
<evidence type="ECO:0000313" key="3">
    <source>
        <dbReference type="Proteomes" id="UP001626550"/>
    </source>
</evidence>
<protein>
    <submittedName>
        <fullName evidence="2">Nephrocystin-4</fullName>
    </submittedName>
</protein>
<dbReference type="PANTHER" id="PTHR31043">
    <property type="entry name" value="NEPHROCYSTIN-4"/>
    <property type="match status" value="1"/>
</dbReference>
<comment type="caution">
    <text evidence="2">The sequence shown here is derived from an EMBL/GenBank/DDBJ whole genome shotgun (WGS) entry which is preliminary data.</text>
</comment>
<dbReference type="Proteomes" id="UP001626550">
    <property type="component" value="Unassembled WGS sequence"/>
</dbReference>
<organism evidence="2 3">
    <name type="scientific">Cichlidogyrus casuarinus</name>
    <dbReference type="NCBI Taxonomy" id="1844966"/>
    <lineage>
        <taxon>Eukaryota</taxon>
        <taxon>Metazoa</taxon>
        <taxon>Spiralia</taxon>
        <taxon>Lophotrochozoa</taxon>
        <taxon>Platyhelminthes</taxon>
        <taxon>Monogenea</taxon>
        <taxon>Monopisthocotylea</taxon>
        <taxon>Dactylogyridea</taxon>
        <taxon>Ancyrocephalidae</taxon>
        <taxon>Cichlidogyrus</taxon>
    </lineage>
</organism>
<evidence type="ECO:0000259" key="1">
    <source>
        <dbReference type="Pfam" id="PF26189"/>
    </source>
</evidence>
<proteinExistence type="predicted"/>
<evidence type="ECO:0000313" key="2">
    <source>
        <dbReference type="EMBL" id="KAL3311055.1"/>
    </source>
</evidence>
<keyword evidence="3" id="KW-1185">Reference proteome</keyword>
<gene>
    <name evidence="2" type="primary">NPHP4_2</name>
    <name evidence="2" type="ORF">Ciccas_010367</name>
</gene>
<dbReference type="InterPro" id="IPR029775">
    <property type="entry name" value="NPHP4"/>
</dbReference>
<dbReference type="EMBL" id="JBJKFK010002474">
    <property type="protein sequence ID" value="KAL3311055.1"/>
    <property type="molecule type" value="Genomic_DNA"/>
</dbReference>
<dbReference type="InterPro" id="IPR058688">
    <property type="entry name" value="Ig_NPHP4_2nd"/>
</dbReference>
<feature type="domain" description="NPHP4 Ig-like" evidence="1">
    <location>
        <begin position="38"/>
        <end position="103"/>
    </location>
</feature>
<name>A0ABD2PUC8_9PLAT</name>
<sequence>MILVINRKVIFRDMENESPMAELSLHVSLYPAVIDQTFRIFAPELSFVKKLLRLAPNSFAGRIPRLYARASDPAVLVETLPAVPGEPLDVLVKASLGSSPEVSAANSTSVWQVLSLLQNATF</sequence>